<dbReference type="SMART" id="SM00342">
    <property type="entry name" value="HTH_ARAC"/>
    <property type="match status" value="1"/>
</dbReference>
<dbReference type="GO" id="GO:0043565">
    <property type="term" value="F:sequence-specific DNA binding"/>
    <property type="evidence" value="ECO:0007669"/>
    <property type="project" value="InterPro"/>
</dbReference>
<name>A0A1M5MM44_9FIRM</name>
<dbReference type="InterPro" id="IPR018062">
    <property type="entry name" value="HTH_AraC-typ_CS"/>
</dbReference>
<dbReference type="SUPFAM" id="SSF46689">
    <property type="entry name" value="Homeodomain-like"/>
    <property type="match status" value="2"/>
</dbReference>
<dbReference type="Pfam" id="PF12833">
    <property type="entry name" value="HTH_18"/>
    <property type="match status" value="1"/>
</dbReference>
<evidence type="ECO:0000313" key="5">
    <source>
        <dbReference type="EMBL" id="SHG77843.1"/>
    </source>
</evidence>
<dbReference type="EMBL" id="FQWX01000007">
    <property type="protein sequence ID" value="SHG77843.1"/>
    <property type="molecule type" value="Genomic_DNA"/>
</dbReference>
<evidence type="ECO:0000256" key="1">
    <source>
        <dbReference type="ARBA" id="ARBA00023015"/>
    </source>
</evidence>
<dbReference type="PANTHER" id="PTHR43280">
    <property type="entry name" value="ARAC-FAMILY TRANSCRIPTIONAL REGULATOR"/>
    <property type="match status" value="1"/>
</dbReference>
<evidence type="ECO:0000256" key="2">
    <source>
        <dbReference type="ARBA" id="ARBA00023125"/>
    </source>
</evidence>
<dbReference type="PANTHER" id="PTHR43280:SF34">
    <property type="entry name" value="ARAC-FAMILY TRANSCRIPTIONAL REGULATOR"/>
    <property type="match status" value="1"/>
</dbReference>
<gene>
    <name evidence="5" type="ORF">SAMN04488530_10755</name>
</gene>
<reference evidence="6" key="1">
    <citation type="submission" date="2016-11" db="EMBL/GenBank/DDBJ databases">
        <authorList>
            <person name="Varghese N."/>
            <person name="Submissions S."/>
        </authorList>
    </citation>
    <scope>NUCLEOTIDE SEQUENCE [LARGE SCALE GENOMIC DNA]</scope>
    <source>
        <strain evidence="6">DSM 2635</strain>
    </source>
</reference>
<keyword evidence="6" id="KW-1185">Reference proteome</keyword>
<dbReference type="RefSeq" id="WP_073124826.1">
    <property type="nucleotide sequence ID" value="NZ_BAABCH010000024.1"/>
</dbReference>
<protein>
    <submittedName>
        <fullName evidence="5">AraC-type DNA-binding protein</fullName>
    </submittedName>
</protein>
<dbReference type="InterPro" id="IPR014710">
    <property type="entry name" value="RmlC-like_jellyroll"/>
</dbReference>
<organism evidence="5 6">
    <name type="scientific">Asaccharospora irregularis DSM 2635</name>
    <dbReference type="NCBI Taxonomy" id="1121321"/>
    <lineage>
        <taxon>Bacteria</taxon>
        <taxon>Bacillati</taxon>
        <taxon>Bacillota</taxon>
        <taxon>Clostridia</taxon>
        <taxon>Peptostreptococcales</taxon>
        <taxon>Peptostreptococcaceae</taxon>
        <taxon>Asaccharospora</taxon>
    </lineage>
</organism>
<keyword evidence="2 5" id="KW-0238">DNA-binding</keyword>
<accession>A0A1M5MM44</accession>
<dbReference type="Gene3D" id="1.10.10.60">
    <property type="entry name" value="Homeodomain-like"/>
    <property type="match status" value="2"/>
</dbReference>
<dbReference type="AlphaFoldDB" id="A0A1M5MM44"/>
<dbReference type="GO" id="GO:0003700">
    <property type="term" value="F:DNA-binding transcription factor activity"/>
    <property type="evidence" value="ECO:0007669"/>
    <property type="project" value="InterPro"/>
</dbReference>
<keyword evidence="1" id="KW-0805">Transcription regulation</keyword>
<evidence type="ECO:0000259" key="4">
    <source>
        <dbReference type="PROSITE" id="PS01124"/>
    </source>
</evidence>
<sequence length="292" mass="34729">MKKINNKVGYLDDDFKIFNIKDKKNIQFEYHHHNFNKIIIFIDGDVTYFIEGRPYKLKPWDILFINNNEIHKPIINPDKFYERIVIWINPNFMQKHKNYKTDLLECFDLAIKNKYNLLTTNKSSIDLIKKYIHEIELCDSNDEFGSDVLKRTFFLQFLVLINRWFLQNEKSTNINFNTSNKDIESILNYIDNNLEKDLSIDNIASEFFTSKYYLMRKFKAQTGTSMHSYITQKRLVLAKSLINEGLSMGDVCTRCGFNDYSSFVRAFKKAYNVSPRNYLNNNNEFENGFSTE</sequence>
<dbReference type="STRING" id="1121321.SAMN04488530_10755"/>
<dbReference type="Gene3D" id="2.60.120.10">
    <property type="entry name" value="Jelly Rolls"/>
    <property type="match status" value="1"/>
</dbReference>
<dbReference type="InterPro" id="IPR018060">
    <property type="entry name" value="HTH_AraC"/>
</dbReference>
<keyword evidence="3" id="KW-0804">Transcription</keyword>
<dbReference type="PROSITE" id="PS00041">
    <property type="entry name" value="HTH_ARAC_FAMILY_1"/>
    <property type="match status" value="1"/>
</dbReference>
<dbReference type="InterPro" id="IPR037923">
    <property type="entry name" value="HTH-like"/>
</dbReference>
<dbReference type="Proteomes" id="UP000243255">
    <property type="component" value="Unassembled WGS sequence"/>
</dbReference>
<evidence type="ECO:0000313" key="6">
    <source>
        <dbReference type="Proteomes" id="UP000243255"/>
    </source>
</evidence>
<dbReference type="PROSITE" id="PS01124">
    <property type="entry name" value="HTH_ARAC_FAMILY_2"/>
    <property type="match status" value="1"/>
</dbReference>
<evidence type="ECO:0000256" key="3">
    <source>
        <dbReference type="ARBA" id="ARBA00023163"/>
    </source>
</evidence>
<dbReference type="Pfam" id="PF02311">
    <property type="entry name" value="AraC_binding"/>
    <property type="match status" value="1"/>
</dbReference>
<feature type="domain" description="HTH araC/xylS-type" evidence="4">
    <location>
        <begin position="184"/>
        <end position="281"/>
    </location>
</feature>
<dbReference type="InterPro" id="IPR009057">
    <property type="entry name" value="Homeodomain-like_sf"/>
</dbReference>
<dbReference type="InterPro" id="IPR003313">
    <property type="entry name" value="AraC-bd"/>
</dbReference>
<dbReference type="SUPFAM" id="SSF51215">
    <property type="entry name" value="Regulatory protein AraC"/>
    <property type="match status" value="1"/>
</dbReference>
<proteinExistence type="predicted"/>